<dbReference type="SMART" id="SM00388">
    <property type="entry name" value="HisKA"/>
    <property type="match status" value="1"/>
</dbReference>
<keyword evidence="5" id="KW-1003">Cell membrane</keyword>
<evidence type="ECO:0000313" key="19">
    <source>
        <dbReference type="Proteomes" id="UP000473681"/>
    </source>
</evidence>
<evidence type="ECO:0000313" key="20">
    <source>
        <dbReference type="Proteomes" id="UP000476820"/>
    </source>
</evidence>
<feature type="domain" description="Histidine kinase" evidence="15">
    <location>
        <begin position="450"/>
        <end position="669"/>
    </location>
</feature>
<dbReference type="PANTHER" id="PTHR43711:SF1">
    <property type="entry name" value="HISTIDINE KINASE 1"/>
    <property type="match status" value="1"/>
</dbReference>
<dbReference type="EMBL" id="SWVK01000014">
    <property type="protein sequence ID" value="NFN35651.1"/>
    <property type="molecule type" value="Genomic_DNA"/>
</dbReference>
<evidence type="ECO:0000256" key="7">
    <source>
        <dbReference type="ARBA" id="ARBA00022679"/>
    </source>
</evidence>
<dbReference type="Gene3D" id="6.10.340.10">
    <property type="match status" value="1"/>
</dbReference>
<feature type="domain" description="HAMP" evidence="16">
    <location>
        <begin position="333"/>
        <end position="389"/>
    </location>
</feature>
<dbReference type="InterPro" id="IPR004358">
    <property type="entry name" value="Sig_transdc_His_kin-like_C"/>
</dbReference>
<dbReference type="OrthoDB" id="9780718at2"/>
<keyword evidence="7" id="KW-0808">Transferase</keyword>
<keyword evidence="12 14" id="KW-0472">Membrane</keyword>
<dbReference type="Gene3D" id="1.10.287.130">
    <property type="match status" value="1"/>
</dbReference>
<dbReference type="SMART" id="SM00387">
    <property type="entry name" value="HATPase_c"/>
    <property type="match status" value="1"/>
</dbReference>
<dbReference type="SUPFAM" id="SSF47384">
    <property type="entry name" value="Homodimeric domain of signal transducing histidine kinase"/>
    <property type="match status" value="1"/>
</dbReference>
<evidence type="ECO:0000256" key="5">
    <source>
        <dbReference type="ARBA" id="ARBA00022475"/>
    </source>
</evidence>
<dbReference type="Pfam" id="PF00512">
    <property type="entry name" value="HisKA"/>
    <property type="match status" value="1"/>
</dbReference>
<dbReference type="InterPro" id="IPR003660">
    <property type="entry name" value="HAMP_dom"/>
</dbReference>
<comment type="similarity">
    <text evidence="3">In the N-terminal section; belongs to the phytochrome family.</text>
</comment>
<evidence type="ECO:0000256" key="13">
    <source>
        <dbReference type="ARBA" id="ARBA00074306"/>
    </source>
</evidence>
<evidence type="ECO:0000256" key="9">
    <source>
        <dbReference type="ARBA" id="ARBA00022777"/>
    </source>
</evidence>
<name>A0A0L9YAL2_CLOBO</name>
<sequence length="681" mass="78098">MSIRKKCIIFVAIVIIVPMLLILILSNVILNNQIDKSAQGYLENAFIIAKNQILNQLDEMEKISIKTTNSPDFKRELKEKNINMIDENINEIKEVYDYIDLYFVFSDDKRSILNHPSVKGTNLDRLNELLDKAKEDHKTIISEEIFNLDDLFYYDSKEYNKFKVKIDNADEKKYFNKSLVSIAISPVYDKNKDKILGFLVLGSILNNSDYFPKIYSQNVENSYLSISIDEIRISSNIRSPQKEDYIGSLNPISINDLNKPEKAYFGKQNIGGEIHMFLDKPISNCDGECVAVLGVGIPENKFSIIMHMQRNIIVFVCAFFLIIMLFICKYVSRKLTTPIIKATELANQISKGNNEVIIDKKFLEDNKDETIILLKAFKKMADDLKCAENEQKIYLQNIKDEQIEQKKLSKQLFLLNESLEEKVKLRTEDLREAIKGLKEADKIKSLFLANMSHELRTPLSAIITCSEILKEEIFGELNSKQLKHITNILNSGNHLLHLINNVLDISKIEAGKMKLTIGEYSISDIAMESFSVLKSLAYRKNIEINLNIEPSDFIIKIDANKLKQILYNLISNSIKFTEEGGKIQINITKNLAYMKLIIEDNGIGIKKEDQKRIFNEFEQVDNSYERKYEGTGLGLPLTKKLVEMHGGEIFLISNIGTGTKIIITIPFQSEENNYNTLPRIN</sequence>
<comment type="subcellular location">
    <subcellularLocation>
        <location evidence="2">Cell membrane</location>
        <topology evidence="2">Multi-pass membrane protein</topology>
    </subcellularLocation>
</comment>
<dbReference type="AlphaFoldDB" id="A0A0L9YAL2"/>
<comment type="caution">
    <text evidence="17">The sequence shown here is derived from an EMBL/GenBank/DDBJ whole genome shotgun (WGS) entry which is preliminary data.</text>
</comment>
<comment type="catalytic activity">
    <reaction evidence="1">
        <text>ATP + protein L-histidine = ADP + protein N-phospho-L-histidine.</text>
        <dbReference type="EC" id="2.7.13.3"/>
    </reaction>
</comment>
<dbReference type="Gene3D" id="3.30.565.10">
    <property type="entry name" value="Histidine kinase-like ATPase, C-terminal domain"/>
    <property type="match status" value="1"/>
</dbReference>
<organism evidence="17 20">
    <name type="scientific">Clostridium botulinum</name>
    <dbReference type="NCBI Taxonomy" id="1491"/>
    <lineage>
        <taxon>Bacteria</taxon>
        <taxon>Bacillati</taxon>
        <taxon>Bacillota</taxon>
        <taxon>Clostridia</taxon>
        <taxon>Eubacteriales</taxon>
        <taxon>Clostridiaceae</taxon>
        <taxon>Clostridium</taxon>
    </lineage>
</organism>
<dbReference type="InterPro" id="IPR036097">
    <property type="entry name" value="HisK_dim/P_sf"/>
</dbReference>
<evidence type="ECO:0000313" key="18">
    <source>
        <dbReference type="EMBL" id="NFN35651.1"/>
    </source>
</evidence>
<evidence type="ECO:0000256" key="2">
    <source>
        <dbReference type="ARBA" id="ARBA00004651"/>
    </source>
</evidence>
<evidence type="ECO:0000256" key="12">
    <source>
        <dbReference type="ARBA" id="ARBA00023136"/>
    </source>
</evidence>
<dbReference type="SUPFAM" id="SSF55874">
    <property type="entry name" value="ATPase domain of HSP90 chaperone/DNA topoisomerase II/histidine kinase"/>
    <property type="match status" value="1"/>
</dbReference>
<dbReference type="CDD" id="cd00082">
    <property type="entry name" value="HisKA"/>
    <property type="match status" value="1"/>
</dbReference>
<keyword evidence="6" id="KW-0597">Phosphoprotein</keyword>
<dbReference type="EC" id="2.7.13.3" evidence="4"/>
<dbReference type="InterPro" id="IPR036890">
    <property type="entry name" value="HATPase_C_sf"/>
</dbReference>
<proteinExistence type="inferred from homology"/>
<dbReference type="Proteomes" id="UP000473681">
    <property type="component" value="Unassembled WGS sequence"/>
</dbReference>
<keyword evidence="9 17" id="KW-0418">Kinase</keyword>
<dbReference type="PANTHER" id="PTHR43711">
    <property type="entry name" value="TWO-COMPONENT HISTIDINE KINASE"/>
    <property type="match status" value="1"/>
</dbReference>
<evidence type="ECO:0000313" key="17">
    <source>
        <dbReference type="EMBL" id="NFF88006.1"/>
    </source>
</evidence>
<dbReference type="InterPro" id="IPR003594">
    <property type="entry name" value="HATPase_dom"/>
</dbReference>
<keyword evidence="11" id="KW-0902">Two-component regulatory system</keyword>
<dbReference type="PROSITE" id="PS50885">
    <property type="entry name" value="HAMP"/>
    <property type="match status" value="1"/>
</dbReference>
<evidence type="ECO:0000256" key="6">
    <source>
        <dbReference type="ARBA" id="ARBA00022553"/>
    </source>
</evidence>
<dbReference type="InterPro" id="IPR003661">
    <property type="entry name" value="HisK_dim/P_dom"/>
</dbReference>
<reference evidence="19 20" key="1">
    <citation type="submission" date="2019-04" db="EMBL/GenBank/DDBJ databases">
        <title>Genome sequencing of Clostridium botulinum Groups I-IV and Clostridium butyricum.</title>
        <authorList>
            <person name="Brunt J."/>
            <person name="Van Vliet A.H.M."/>
            <person name="Stringer S.C."/>
            <person name="Carter A.T."/>
            <person name="Peck M.W."/>
        </authorList>
    </citation>
    <scope>NUCLEOTIDE SEQUENCE [LARGE SCALE GENOMIC DNA]</scope>
    <source>
        <strain evidence="17 20">1605</strain>
        <strain evidence="18 19">CB-K-33E</strain>
    </source>
</reference>
<dbReference type="EMBL" id="SWOV01000020">
    <property type="protein sequence ID" value="NFF88006.1"/>
    <property type="molecule type" value="Genomic_DNA"/>
</dbReference>
<feature type="transmembrane region" description="Helical" evidence="14">
    <location>
        <begin position="7"/>
        <end position="30"/>
    </location>
</feature>
<evidence type="ECO:0000256" key="1">
    <source>
        <dbReference type="ARBA" id="ARBA00000085"/>
    </source>
</evidence>
<dbReference type="Pfam" id="PF17202">
    <property type="entry name" value="sCache_3_3"/>
    <property type="match status" value="1"/>
</dbReference>
<evidence type="ECO:0000256" key="3">
    <source>
        <dbReference type="ARBA" id="ARBA00006402"/>
    </source>
</evidence>
<dbReference type="Proteomes" id="UP000476820">
    <property type="component" value="Unassembled WGS sequence"/>
</dbReference>
<evidence type="ECO:0000256" key="14">
    <source>
        <dbReference type="SAM" id="Phobius"/>
    </source>
</evidence>
<evidence type="ECO:0000259" key="16">
    <source>
        <dbReference type="PROSITE" id="PS50885"/>
    </source>
</evidence>
<evidence type="ECO:0000256" key="10">
    <source>
        <dbReference type="ARBA" id="ARBA00022989"/>
    </source>
</evidence>
<dbReference type="InterPro" id="IPR005467">
    <property type="entry name" value="His_kinase_dom"/>
</dbReference>
<feature type="transmembrane region" description="Helical" evidence="14">
    <location>
        <begin position="312"/>
        <end position="331"/>
    </location>
</feature>
<dbReference type="GO" id="GO:0005886">
    <property type="term" value="C:plasma membrane"/>
    <property type="evidence" value="ECO:0007669"/>
    <property type="project" value="UniProtKB-SubCell"/>
</dbReference>
<evidence type="ECO:0000256" key="11">
    <source>
        <dbReference type="ARBA" id="ARBA00023012"/>
    </source>
</evidence>
<evidence type="ECO:0000256" key="8">
    <source>
        <dbReference type="ARBA" id="ARBA00022692"/>
    </source>
</evidence>
<dbReference type="PROSITE" id="PS50109">
    <property type="entry name" value="HIS_KIN"/>
    <property type="match status" value="1"/>
</dbReference>
<dbReference type="InterPro" id="IPR050736">
    <property type="entry name" value="Sensor_HK_Regulatory"/>
</dbReference>
<evidence type="ECO:0000256" key="4">
    <source>
        <dbReference type="ARBA" id="ARBA00012438"/>
    </source>
</evidence>
<dbReference type="GO" id="GO:0000155">
    <property type="term" value="F:phosphorelay sensor kinase activity"/>
    <property type="evidence" value="ECO:0007669"/>
    <property type="project" value="InterPro"/>
</dbReference>
<dbReference type="RefSeq" id="WP_012450017.1">
    <property type="nucleotide sequence ID" value="NZ_CP010520.1"/>
</dbReference>
<protein>
    <recommendedName>
        <fullName evidence="13">Circadian input-output histidine kinase CikA</fullName>
        <ecNumber evidence="4">2.7.13.3</ecNumber>
    </recommendedName>
</protein>
<dbReference type="FunFam" id="3.30.565.10:FF:000010">
    <property type="entry name" value="Sensor histidine kinase RcsC"/>
    <property type="match status" value="1"/>
</dbReference>
<evidence type="ECO:0000259" key="15">
    <source>
        <dbReference type="PROSITE" id="PS50109"/>
    </source>
</evidence>
<dbReference type="CDD" id="cd16922">
    <property type="entry name" value="HATPase_EvgS-ArcB-TorS-like"/>
    <property type="match status" value="1"/>
</dbReference>
<dbReference type="Pfam" id="PF02518">
    <property type="entry name" value="HATPase_c"/>
    <property type="match status" value="1"/>
</dbReference>
<accession>A0A0L9YAL2</accession>
<keyword evidence="10 14" id="KW-1133">Transmembrane helix</keyword>
<keyword evidence="8 14" id="KW-0812">Transmembrane</keyword>
<dbReference type="InterPro" id="IPR033463">
    <property type="entry name" value="sCache_3"/>
</dbReference>
<dbReference type="PRINTS" id="PR00344">
    <property type="entry name" value="BCTRLSENSOR"/>
</dbReference>
<gene>
    <name evidence="17" type="ORF">FC774_09015</name>
    <name evidence="18" type="ORF">FDB51_11060</name>
</gene>